<reference evidence="2 3" key="1">
    <citation type="submission" date="2023-07" db="EMBL/GenBank/DDBJ databases">
        <title>Closed genoem sequence of Methanosarcinaceae archaeon Ac7.</title>
        <authorList>
            <person name="Poehlein A."/>
            <person name="Protasov E."/>
            <person name="Platt K."/>
            <person name="Reeh H."/>
            <person name="Daniel R."/>
            <person name="Brune A."/>
        </authorList>
    </citation>
    <scope>NUCLEOTIDE SEQUENCE [LARGE SCALE GENOMIC DNA]</scope>
    <source>
        <strain evidence="2 3">Ac7</strain>
    </source>
</reference>
<feature type="compositionally biased region" description="Basic and acidic residues" evidence="1">
    <location>
        <begin position="77"/>
        <end position="93"/>
    </location>
</feature>
<evidence type="ECO:0000313" key="2">
    <source>
        <dbReference type="EMBL" id="WNY25025.1"/>
    </source>
</evidence>
<evidence type="ECO:0000256" key="1">
    <source>
        <dbReference type="SAM" id="MobiDB-lite"/>
    </source>
</evidence>
<keyword evidence="3" id="KW-1185">Reference proteome</keyword>
<dbReference type="AlphaFoldDB" id="A0AA96ZTV5"/>
<name>A0AA96ZTV5_9EURY</name>
<organism evidence="2 3">
    <name type="scientific">Methanolapillus millepedarum</name>
    <dbReference type="NCBI Taxonomy" id="3028296"/>
    <lineage>
        <taxon>Archaea</taxon>
        <taxon>Methanobacteriati</taxon>
        <taxon>Methanobacteriota</taxon>
        <taxon>Stenosarchaea group</taxon>
        <taxon>Methanomicrobia</taxon>
        <taxon>Methanosarcinales</taxon>
        <taxon>Methanosarcinaceae</taxon>
        <taxon>Methanolapillus</taxon>
    </lineage>
</organism>
<evidence type="ECO:0000313" key="3">
    <source>
        <dbReference type="Proteomes" id="UP001303587"/>
    </source>
</evidence>
<proteinExistence type="predicted"/>
<dbReference type="EMBL" id="CP131060">
    <property type="protein sequence ID" value="WNY25025.1"/>
    <property type="molecule type" value="Genomic_DNA"/>
</dbReference>
<sequence length="155" mass="17465">MESEKFGRDTRPNFRGGLLGILKEDVNIERPKGPFDARRFCVRIFGAVFMKFLKIDRCFLIFAKMCCHNARAGPSKSKKETERKSKNKKERENYSPANNFNKTAFCACSRFSAWSKTTECGPSMAPAEISRPRCAGRQCITITSGFETAISSSLI</sequence>
<gene>
    <name evidence="2" type="ORF">MsAc7_05630</name>
</gene>
<accession>A0AA96ZTV5</accession>
<feature type="region of interest" description="Disordered" evidence="1">
    <location>
        <begin position="71"/>
        <end position="96"/>
    </location>
</feature>
<protein>
    <submittedName>
        <fullName evidence="2">Uncharacterized protein</fullName>
    </submittedName>
</protein>
<dbReference type="Proteomes" id="UP001303587">
    <property type="component" value="Chromosome"/>
</dbReference>